<sequence length="509" mass="57250">MSKVGGLVVPVELNHELDSELVIGLVGAVGTEMDKVATLLEERLKLAGYNVSGIRISTDVIPLLSPDLPSHESSYQRIGCLMTAGNKARENAKDNSVLALGVASVIYAHREKNENGQSVPRPKTAYIVRSLKRPEEVDMLRMMYPSGFILVGVHAEEDRRLKHLRVNLGMSEEEARELVRRDGEELRVPHGQRVNRTFYLADFFLRITDNSERLRADVQRMVEIWFGNPFLTPVFDEYAMFLAFAAALRSADLSRQVGAVVTRDREVLSAGANECPKSGGGLYWPMRDSQSVSVEDCAKGRDYMRGADSNKIEQTRIIDEITQQGRQCGIDEAKLREVLQKSRIGDLTEYGRVVHAEMEALAACARNQWSTVGATLYCTTFPCHNCAKHIIAAGIRRVVYIEPYPKSKALEFHDDSISLTTSAPAPGDRRVQFEPFEGIGPRRFFDLFSCHLGSSYQIKRKDEKTGERMQWSIQNARLRIQMKPCSYLDLELQACKLFQECLNSNVVKK</sequence>
<dbReference type="GO" id="GO:0004132">
    <property type="term" value="F:dCMP deaminase activity"/>
    <property type="evidence" value="ECO:0007669"/>
    <property type="project" value="TreeGrafter"/>
</dbReference>
<organism evidence="6 7">
    <name type="scientific">Lacipirellula parvula</name>
    <dbReference type="NCBI Taxonomy" id="2650471"/>
    <lineage>
        <taxon>Bacteria</taxon>
        <taxon>Pseudomonadati</taxon>
        <taxon>Planctomycetota</taxon>
        <taxon>Planctomycetia</taxon>
        <taxon>Pirellulales</taxon>
        <taxon>Lacipirellulaceae</taxon>
        <taxon>Lacipirellula</taxon>
    </lineage>
</organism>
<gene>
    <name evidence="6" type="ORF">PLANPX_6069</name>
</gene>
<dbReference type="KEGG" id="lpav:PLANPX_6069"/>
<evidence type="ECO:0000313" key="7">
    <source>
        <dbReference type="Proteomes" id="UP000326837"/>
    </source>
</evidence>
<comment type="similarity">
    <text evidence="1">Belongs to the cytidine and deoxycytidylate deaminase family.</text>
</comment>
<dbReference type="PROSITE" id="PS51747">
    <property type="entry name" value="CYT_DCMP_DEAMINASES_2"/>
    <property type="match status" value="1"/>
</dbReference>
<dbReference type="SUPFAM" id="SSF53927">
    <property type="entry name" value="Cytidine deaminase-like"/>
    <property type="match status" value="1"/>
</dbReference>
<dbReference type="Gene3D" id="3.40.50.300">
    <property type="entry name" value="P-loop containing nucleotide triphosphate hydrolases"/>
    <property type="match status" value="1"/>
</dbReference>
<evidence type="ECO:0000313" key="6">
    <source>
        <dbReference type="EMBL" id="BBO36457.1"/>
    </source>
</evidence>
<dbReference type="InterPro" id="IPR002125">
    <property type="entry name" value="CMP_dCMP_dom"/>
</dbReference>
<evidence type="ECO:0000256" key="3">
    <source>
        <dbReference type="ARBA" id="ARBA00022801"/>
    </source>
</evidence>
<dbReference type="RefSeq" id="WP_152101623.1">
    <property type="nucleotide sequence ID" value="NZ_AP021861.1"/>
</dbReference>
<dbReference type="NCBIfam" id="NF041025">
    <property type="entry name" value="antiphage_deaminase"/>
    <property type="match status" value="1"/>
</dbReference>
<reference evidence="7" key="1">
    <citation type="submission" date="2019-10" db="EMBL/GenBank/DDBJ databases">
        <title>Lacipirellula parvula gen. nov., sp. nov., representing a lineage of planctomycetes widespread in freshwater anoxic habitats, and description of the family Lacipirellulaceae.</title>
        <authorList>
            <person name="Dedysh S.N."/>
            <person name="Kulichevskaya I.S."/>
            <person name="Beletsky A.V."/>
            <person name="Rakitin A.L."/>
            <person name="Mardanov A.V."/>
            <person name="Ivanova A.A."/>
            <person name="Saltykova V.X."/>
            <person name="Rijpstra W.I.C."/>
            <person name="Sinninghe Damste J.S."/>
            <person name="Ravin N.V."/>
        </authorList>
    </citation>
    <scope>NUCLEOTIDE SEQUENCE [LARGE SCALE GENOMIC DNA]</scope>
    <source>
        <strain evidence="7">PX69</strain>
    </source>
</reference>
<dbReference type="EMBL" id="AP021861">
    <property type="protein sequence ID" value="BBO36457.1"/>
    <property type="molecule type" value="Genomic_DNA"/>
</dbReference>
<evidence type="ECO:0000256" key="4">
    <source>
        <dbReference type="ARBA" id="ARBA00022833"/>
    </source>
</evidence>
<proteinExistence type="inferred from homology"/>
<keyword evidence="3" id="KW-0378">Hydrolase</keyword>
<evidence type="ECO:0000256" key="1">
    <source>
        <dbReference type="ARBA" id="ARBA00006576"/>
    </source>
</evidence>
<dbReference type="PANTHER" id="PTHR11086:SF18">
    <property type="entry name" value="DEOXYCYTIDYLATE DEAMINASE"/>
    <property type="match status" value="1"/>
</dbReference>
<protein>
    <submittedName>
        <fullName evidence="6">Deoxycytidylate deaminase-related protein</fullName>
    </submittedName>
</protein>
<dbReference type="InterPro" id="IPR027417">
    <property type="entry name" value="P-loop_NTPase"/>
</dbReference>
<feature type="domain" description="CMP/dCMP-type deaminase" evidence="5">
    <location>
        <begin position="234"/>
        <end position="413"/>
    </location>
</feature>
<keyword evidence="4" id="KW-0862">Zinc</keyword>
<keyword evidence="7" id="KW-1185">Reference proteome</keyword>
<evidence type="ECO:0000259" key="5">
    <source>
        <dbReference type="PROSITE" id="PS51747"/>
    </source>
</evidence>
<dbReference type="PROSITE" id="PS00903">
    <property type="entry name" value="CYT_DCMP_DEAMINASES_1"/>
    <property type="match status" value="1"/>
</dbReference>
<name>A0A5K7XJY3_9BACT</name>
<dbReference type="AlphaFoldDB" id="A0A5K7XJY3"/>
<dbReference type="Pfam" id="PF00383">
    <property type="entry name" value="dCMP_cyt_deam_1"/>
    <property type="match status" value="1"/>
</dbReference>
<dbReference type="GO" id="GO:0005737">
    <property type="term" value="C:cytoplasm"/>
    <property type="evidence" value="ECO:0007669"/>
    <property type="project" value="TreeGrafter"/>
</dbReference>
<accession>A0A5K7XJY3</accession>
<evidence type="ECO:0000256" key="2">
    <source>
        <dbReference type="ARBA" id="ARBA00022723"/>
    </source>
</evidence>
<dbReference type="InterPro" id="IPR016193">
    <property type="entry name" value="Cytidine_deaminase-like"/>
</dbReference>
<dbReference type="GO" id="GO:0008270">
    <property type="term" value="F:zinc ion binding"/>
    <property type="evidence" value="ECO:0007669"/>
    <property type="project" value="InterPro"/>
</dbReference>
<dbReference type="InterPro" id="IPR015517">
    <property type="entry name" value="dCMP_deaminase-rel"/>
</dbReference>
<dbReference type="PANTHER" id="PTHR11086">
    <property type="entry name" value="DEOXYCYTIDYLATE DEAMINASE-RELATED"/>
    <property type="match status" value="1"/>
</dbReference>
<dbReference type="Proteomes" id="UP000326837">
    <property type="component" value="Chromosome"/>
</dbReference>
<dbReference type="InterPro" id="IPR016192">
    <property type="entry name" value="APOBEC/CMP_deaminase_Zn-bd"/>
</dbReference>
<keyword evidence="2" id="KW-0479">Metal-binding</keyword>
<dbReference type="Gene3D" id="3.40.140.10">
    <property type="entry name" value="Cytidine Deaminase, domain 2"/>
    <property type="match status" value="1"/>
</dbReference>